<dbReference type="CDD" id="cd17243">
    <property type="entry name" value="RMtype1_S_AchA6I-TRD2-CR2_like"/>
    <property type="match status" value="1"/>
</dbReference>
<keyword evidence="3" id="KW-0238">DNA-binding</keyword>
<dbReference type="InterPro" id="IPR044946">
    <property type="entry name" value="Restrct_endonuc_typeI_TRD_sf"/>
</dbReference>
<dbReference type="GO" id="GO:0003677">
    <property type="term" value="F:DNA binding"/>
    <property type="evidence" value="ECO:0007669"/>
    <property type="project" value="UniProtKB-KW"/>
</dbReference>
<keyword evidence="2" id="KW-0680">Restriction system</keyword>
<evidence type="ECO:0000256" key="2">
    <source>
        <dbReference type="ARBA" id="ARBA00022747"/>
    </source>
</evidence>
<dbReference type="InterPro" id="IPR052021">
    <property type="entry name" value="Type-I_RS_S_subunit"/>
</dbReference>
<protein>
    <recommendedName>
        <fullName evidence="4">Type I restriction modification DNA specificity domain-containing protein</fullName>
    </recommendedName>
</protein>
<dbReference type="PANTHER" id="PTHR30408:SF13">
    <property type="entry name" value="TYPE I RESTRICTION ENZYME HINDI SPECIFICITY SUBUNIT"/>
    <property type="match status" value="1"/>
</dbReference>
<evidence type="ECO:0000313" key="6">
    <source>
        <dbReference type="Proteomes" id="UP000441399"/>
    </source>
</evidence>
<dbReference type="Proteomes" id="UP000441399">
    <property type="component" value="Unassembled WGS sequence"/>
</dbReference>
<gene>
    <name evidence="5" type="ORF">OPDIPICF_02774</name>
</gene>
<reference evidence="5 6" key="1">
    <citation type="submission" date="2019-11" db="EMBL/GenBank/DDBJ databases">
        <authorList>
            <person name="Holert J."/>
        </authorList>
    </citation>
    <scope>NUCLEOTIDE SEQUENCE [LARGE SCALE GENOMIC DNA]</scope>
    <source>
        <strain evidence="5">SB11_3</strain>
    </source>
</reference>
<feature type="domain" description="Type I restriction modification DNA specificity" evidence="4">
    <location>
        <begin position="261"/>
        <end position="410"/>
    </location>
</feature>
<name>A0A5S9QWT0_9GAMM</name>
<sequence>MSKPELLEDYLELVTYGFTNPMPDADEGPWKITAKDVIGGEINFSTARKTTQEAYDTKLTRKSRPLIGDVLLTKDGTLGRLAIVQQKGLCINQSVAVLRPNEKILPEYLFYLLSTPEYQRQMIGDSDGTVIKHIYITRVGKMEVNIPSLKEQKERLKHLLAIDEKIKNSRQTNQTLEHIAQAIFKSWFVDFEPTRAKIAAKQAGQDPEPAAMAAISGCTLSTTADAGKLLDQLSPEQQAQLKATAALFPDAMVDSELGEIPEGWSLGAILDIAELISGGTPKTSEADYWGNDFKWASAKDVSQAKNSLIINTERSITELGLNKSSTKIIPKFSTAVVARGATTGRFTMFGENIAMNQTCYALKSIDAHPFFVNTLLKYELPKLVNSAHGSVFDTITKDTFQLSKLVLPAVELRGKYESKVAAIYEFVLANIYQTEELSECRDAILPKLLSGELSPKRTES</sequence>
<dbReference type="GO" id="GO:0009307">
    <property type="term" value="P:DNA restriction-modification system"/>
    <property type="evidence" value="ECO:0007669"/>
    <property type="project" value="UniProtKB-KW"/>
</dbReference>
<dbReference type="OrthoDB" id="5677527at2"/>
<dbReference type="PANTHER" id="PTHR30408">
    <property type="entry name" value="TYPE-1 RESTRICTION ENZYME ECOKI SPECIFICITY PROTEIN"/>
    <property type="match status" value="1"/>
</dbReference>
<dbReference type="Pfam" id="PF01420">
    <property type="entry name" value="Methylase_S"/>
    <property type="match status" value="2"/>
</dbReference>
<dbReference type="EMBL" id="CACSIO010000045">
    <property type="protein sequence ID" value="CAA0123056.1"/>
    <property type="molecule type" value="Genomic_DNA"/>
</dbReference>
<dbReference type="InterPro" id="IPR000055">
    <property type="entry name" value="Restrct_endonuc_typeI_TRD"/>
</dbReference>
<comment type="similarity">
    <text evidence="1">Belongs to the type-I restriction system S methylase family.</text>
</comment>
<organism evidence="5 6">
    <name type="scientific">BD1-7 clade bacterium</name>
    <dbReference type="NCBI Taxonomy" id="2029982"/>
    <lineage>
        <taxon>Bacteria</taxon>
        <taxon>Pseudomonadati</taxon>
        <taxon>Pseudomonadota</taxon>
        <taxon>Gammaproteobacteria</taxon>
        <taxon>Cellvibrionales</taxon>
        <taxon>Spongiibacteraceae</taxon>
        <taxon>BD1-7 clade</taxon>
    </lineage>
</organism>
<evidence type="ECO:0000313" key="5">
    <source>
        <dbReference type="EMBL" id="CAA0123056.1"/>
    </source>
</evidence>
<evidence type="ECO:0000256" key="3">
    <source>
        <dbReference type="ARBA" id="ARBA00023125"/>
    </source>
</evidence>
<proteinExistence type="inferred from homology"/>
<keyword evidence="6" id="KW-1185">Reference proteome</keyword>
<evidence type="ECO:0000256" key="1">
    <source>
        <dbReference type="ARBA" id="ARBA00010923"/>
    </source>
</evidence>
<accession>A0A5S9QWT0</accession>
<dbReference type="Gene3D" id="3.90.220.20">
    <property type="entry name" value="DNA methylase specificity domains"/>
    <property type="match status" value="2"/>
</dbReference>
<dbReference type="SUPFAM" id="SSF116734">
    <property type="entry name" value="DNA methylase specificity domain"/>
    <property type="match status" value="2"/>
</dbReference>
<dbReference type="AlphaFoldDB" id="A0A5S9QWT0"/>
<feature type="domain" description="Type I restriction modification DNA specificity" evidence="4">
    <location>
        <begin position="28"/>
        <end position="177"/>
    </location>
</feature>
<evidence type="ECO:0000259" key="4">
    <source>
        <dbReference type="Pfam" id="PF01420"/>
    </source>
</evidence>